<comment type="caution">
    <text evidence="2">The sequence shown here is derived from an EMBL/GenBank/DDBJ whole genome shotgun (WGS) entry which is preliminary data.</text>
</comment>
<reference evidence="2 3" key="1">
    <citation type="submission" date="2020-09" db="EMBL/GenBank/DDBJ databases">
        <title>De no assembly of potato wild relative species, Solanum commersonii.</title>
        <authorList>
            <person name="Cho K."/>
        </authorList>
    </citation>
    <scope>NUCLEOTIDE SEQUENCE [LARGE SCALE GENOMIC DNA]</scope>
    <source>
        <strain evidence="2">LZ3.2</strain>
        <tissue evidence="2">Leaf</tissue>
    </source>
</reference>
<dbReference type="SMART" id="SM00256">
    <property type="entry name" value="FBOX"/>
    <property type="match status" value="1"/>
</dbReference>
<evidence type="ECO:0000259" key="1">
    <source>
        <dbReference type="PROSITE" id="PS50181"/>
    </source>
</evidence>
<feature type="domain" description="F-box" evidence="1">
    <location>
        <begin position="15"/>
        <end position="61"/>
    </location>
</feature>
<name>A0A9J5Z650_SOLCO</name>
<dbReference type="SUPFAM" id="SSF81383">
    <property type="entry name" value="F-box domain"/>
    <property type="match status" value="1"/>
</dbReference>
<dbReference type="EMBL" id="JACXVP010000005">
    <property type="protein sequence ID" value="KAG5606494.1"/>
    <property type="molecule type" value="Genomic_DNA"/>
</dbReference>
<dbReference type="Pfam" id="PF00646">
    <property type="entry name" value="F-box"/>
    <property type="match status" value="1"/>
</dbReference>
<dbReference type="AlphaFoldDB" id="A0A9J5Z650"/>
<accession>A0A9J5Z650</accession>
<dbReference type="InterPro" id="IPR001810">
    <property type="entry name" value="F-box_dom"/>
</dbReference>
<proteinExistence type="predicted"/>
<dbReference type="Proteomes" id="UP000824120">
    <property type="component" value="Chromosome 5"/>
</dbReference>
<keyword evidence="3" id="KW-1185">Reference proteome</keyword>
<dbReference type="InterPro" id="IPR036047">
    <property type="entry name" value="F-box-like_dom_sf"/>
</dbReference>
<protein>
    <recommendedName>
        <fullName evidence="1">F-box domain-containing protein</fullName>
    </recommendedName>
</protein>
<dbReference type="Gene3D" id="1.20.1280.50">
    <property type="match status" value="1"/>
</dbReference>
<evidence type="ECO:0000313" key="2">
    <source>
        <dbReference type="EMBL" id="KAG5606494.1"/>
    </source>
</evidence>
<dbReference type="PROSITE" id="PS50181">
    <property type="entry name" value="FBOX"/>
    <property type="match status" value="1"/>
</dbReference>
<evidence type="ECO:0000313" key="3">
    <source>
        <dbReference type="Proteomes" id="UP000824120"/>
    </source>
</evidence>
<dbReference type="InterPro" id="IPR050796">
    <property type="entry name" value="SCF_F-box_component"/>
</dbReference>
<dbReference type="CDD" id="cd22157">
    <property type="entry name" value="F-box_AtFBW1-like"/>
    <property type="match status" value="1"/>
</dbReference>
<dbReference type="OrthoDB" id="610337at2759"/>
<organism evidence="2 3">
    <name type="scientific">Solanum commersonii</name>
    <name type="common">Commerson's wild potato</name>
    <name type="synonym">Commerson's nightshade</name>
    <dbReference type="NCBI Taxonomy" id="4109"/>
    <lineage>
        <taxon>Eukaryota</taxon>
        <taxon>Viridiplantae</taxon>
        <taxon>Streptophyta</taxon>
        <taxon>Embryophyta</taxon>
        <taxon>Tracheophyta</taxon>
        <taxon>Spermatophyta</taxon>
        <taxon>Magnoliopsida</taxon>
        <taxon>eudicotyledons</taxon>
        <taxon>Gunneridae</taxon>
        <taxon>Pentapetalae</taxon>
        <taxon>asterids</taxon>
        <taxon>lamiids</taxon>
        <taxon>Solanales</taxon>
        <taxon>Solanaceae</taxon>
        <taxon>Solanoideae</taxon>
        <taxon>Solaneae</taxon>
        <taxon>Solanum</taxon>
    </lineage>
</organism>
<dbReference type="PANTHER" id="PTHR31672">
    <property type="entry name" value="BNACNNG10540D PROTEIN"/>
    <property type="match status" value="1"/>
</dbReference>
<dbReference type="PANTHER" id="PTHR31672:SF13">
    <property type="entry name" value="F-BOX PROTEIN CPR30-LIKE"/>
    <property type="match status" value="1"/>
</dbReference>
<sequence length="255" mass="29581">MLFKGDCKERTISYVTEIMDLPKDIMLEILSRLSIKYIFCCKTVCKLWYSLLTSDPLFVDMYHKRSSSNFPSLLLSRTIALSPMFHLPSPEMELIGSCNGFACFLKGWNYGVVHSLYISNPLLSEYYKFDGHLKALELEVCTLGVDEKWRYVGEVPQPLWRSFSNLTWTEEVKSLLALRGLIPPSYKLTLAELGNFQCLSDSNNSEYIDIWWMKEYGITKSWTKTRILKDTIQPNICSDRFIPISTWKDGEILMQ</sequence>
<gene>
    <name evidence="2" type="ORF">H5410_027986</name>
</gene>